<evidence type="ECO:0000313" key="3">
    <source>
        <dbReference type="EMBL" id="TBU33705.1"/>
    </source>
</evidence>
<accession>A0A4Q9N0T0</accession>
<dbReference type="PROSITE" id="PS50181">
    <property type="entry name" value="FBOX"/>
    <property type="match status" value="1"/>
</dbReference>
<dbReference type="AlphaFoldDB" id="A0A4Q9N0T0"/>
<feature type="compositionally biased region" description="Basic residues" evidence="1">
    <location>
        <begin position="1"/>
        <end position="10"/>
    </location>
</feature>
<dbReference type="Gene3D" id="1.20.1280.50">
    <property type="match status" value="1"/>
</dbReference>
<feature type="region of interest" description="Disordered" evidence="1">
    <location>
        <begin position="1"/>
        <end position="59"/>
    </location>
</feature>
<dbReference type="EMBL" id="ML143390">
    <property type="protein sequence ID" value="TBU33705.1"/>
    <property type="molecule type" value="Genomic_DNA"/>
</dbReference>
<proteinExistence type="predicted"/>
<feature type="compositionally biased region" description="Basic residues" evidence="1">
    <location>
        <begin position="42"/>
        <end position="59"/>
    </location>
</feature>
<dbReference type="Proteomes" id="UP000292957">
    <property type="component" value="Unassembled WGS sequence"/>
</dbReference>
<dbReference type="Pfam" id="PF00646">
    <property type="entry name" value="F-box"/>
    <property type="match status" value="1"/>
</dbReference>
<reference evidence="3" key="1">
    <citation type="submission" date="2019-01" db="EMBL/GenBank/DDBJ databases">
        <title>Draft genome sequences of three monokaryotic isolates of the white-rot basidiomycete fungus Dichomitus squalens.</title>
        <authorList>
            <consortium name="DOE Joint Genome Institute"/>
            <person name="Lopez S.C."/>
            <person name="Andreopoulos B."/>
            <person name="Pangilinan J."/>
            <person name="Lipzen A."/>
            <person name="Riley R."/>
            <person name="Ahrendt S."/>
            <person name="Ng V."/>
            <person name="Barry K."/>
            <person name="Daum C."/>
            <person name="Grigoriev I.V."/>
            <person name="Hilden K.S."/>
            <person name="Makela M.R."/>
            <person name="de Vries R.P."/>
        </authorList>
    </citation>
    <scope>NUCLEOTIDE SEQUENCE [LARGE SCALE GENOMIC DNA]</scope>
    <source>
        <strain evidence="3">OM18370.1</strain>
    </source>
</reference>
<feature type="domain" description="F-box" evidence="2">
    <location>
        <begin position="59"/>
        <end position="108"/>
    </location>
</feature>
<sequence length="684" mass="78757">MPPPAKKARLDHRDISNVLHNDQIANTKAQPQQATSQGPRRAVVRTKHQPVGRQSRPKLRKLEQMPLDILYEIFQHLSPRDLLNLARTSKGFRAELMLRSNAFLWKASRALAELPAPPECMSEPAFANLLFCNHCHGCGKTSQSQILWPIPARYCRDCRQSKLSIDPSVISGIMSEAAVRVEDVVLHTRINGKGAELFHVPELDVIGTTWETLQDIDTKRQFIKERIETAVLWNELAPRLARWLRDYQRLLDADKDVLLKKRCVAALAKLRAEGWDNEIDMMTWGNLVRLSNLKQLASKAELTDKSWRDTRSEVIQFMSRFRRPSAPINEYRDRVRSRLRLLDRALWDYRRSKRPENAEYETECGIRFGDLAATKEVQALLEDQSSDLTRDVILTRLEHMIPSLADTWFEQCKSSHLSIAQAGLEAAGVAAVGEPLNLAIVSFQCLAEPRCRMELNLRWPQTLSHDCFRDANLVDGPPPRANKYEEEVWKYLQELGWDHAKWTIRRRFQADALKFAKGIEDRSQIVSLCGLDPTTATVQDMNNQGARFVCSICSSPETGRVICDWTRMLRHEKTDENGFHRQRKDALGNHWVRLPDQLAAQARSLESTVTWKEYTCIWCHHSTEITGIRQHLQLRHEKAEPKLGVDYYCCEQRIREVSIYPESLLQDPEAQATVREGRGFFARF</sequence>
<name>A0A4Q9N0T0_9APHY</name>
<feature type="compositionally biased region" description="Polar residues" evidence="1">
    <location>
        <begin position="18"/>
        <end position="38"/>
    </location>
</feature>
<dbReference type="CDD" id="cd09917">
    <property type="entry name" value="F-box_SF"/>
    <property type="match status" value="1"/>
</dbReference>
<gene>
    <name evidence="3" type="ORF">BD311DRAFT_774210</name>
</gene>
<dbReference type="OrthoDB" id="2751617at2759"/>
<protein>
    <recommendedName>
        <fullName evidence="2">F-box domain-containing protein</fullName>
    </recommendedName>
</protein>
<evidence type="ECO:0000256" key="1">
    <source>
        <dbReference type="SAM" id="MobiDB-lite"/>
    </source>
</evidence>
<dbReference type="SMART" id="SM00256">
    <property type="entry name" value="FBOX"/>
    <property type="match status" value="1"/>
</dbReference>
<dbReference type="SUPFAM" id="SSF81383">
    <property type="entry name" value="F-box domain"/>
    <property type="match status" value="1"/>
</dbReference>
<dbReference type="InterPro" id="IPR036047">
    <property type="entry name" value="F-box-like_dom_sf"/>
</dbReference>
<organism evidence="3">
    <name type="scientific">Dichomitus squalens</name>
    <dbReference type="NCBI Taxonomy" id="114155"/>
    <lineage>
        <taxon>Eukaryota</taxon>
        <taxon>Fungi</taxon>
        <taxon>Dikarya</taxon>
        <taxon>Basidiomycota</taxon>
        <taxon>Agaricomycotina</taxon>
        <taxon>Agaricomycetes</taxon>
        <taxon>Polyporales</taxon>
        <taxon>Polyporaceae</taxon>
        <taxon>Dichomitus</taxon>
    </lineage>
</organism>
<evidence type="ECO:0000259" key="2">
    <source>
        <dbReference type="PROSITE" id="PS50181"/>
    </source>
</evidence>
<dbReference type="InterPro" id="IPR001810">
    <property type="entry name" value="F-box_dom"/>
</dbReference>